<evidence type="ECO:0000256" key="2">
    <source>
        <dbReference type="ARBA" id="ARBA00012639"/>
    </source>
</evidence>
<feature type="domain" description="ATP-citrate synthase citrate-binding" evidence="13">
    <location>
        <begin position="254"/>
        <end position="433"/>
    </location>
</feature>
<dbReference type="Gene3D" id="3.30.470.110">
    <property type="match status" value="1"/>
</dbReference>
<evidence type="ECO:0000256" key="10">
    <source>
        <dbReference type="SAM" id="MobiDB-lite"/>
    </source>
</evidence>
<evidence type="ECO:0000256" key="5">
    <source>
        <dbReference type="ARBA" id="ARBA00022553"/>
    </source>
</evidence>
<dbReference type="GeneID" id="119734679"/>
<keyword evidence="4" id="KW-0444">Lipid biosynthesis</keyword>
<name>A0A914AKP1_PATMI</name>
<keyword evidence="3" id="KW-0963">Cytoplasm</keyword>
<keyword evidence="6" id="KW-0808">Transferase</keyword>
<dbReference type="RefSeq" id="XP_038064136.1">
    <property type="nucleotide sequence ID" value="XM_038208208.1"/>
</dbReference>
<dbReference type="PANTHER" id="PTHR23118">
    <property type="entry name" value="ATP-CITRATE SYNTHASE"/>
    <property type="match status" value="1"/>
</dbReference>
<feature type="domain" description="ATP-citrate synthase/succinyl-CoA ligase C-terminal" evidence="11">
    <location>
        <begin position="648"/>
        <end position="773"/>
    </location>
</feature>
<dbReference type="Pfam" id="PF24948">
    <property type="entry name" value="Citrate_synth_N"/>
    <property type="match status" value="1"/>
</dbReference>
<evidence type="ECO:0000256" key="3">
    <source>
        <dbReference type="ARBA" id="ARBA00022490"/>
    </source>
</evidence>
<dbReference type="GO" id="GO:0005829">
    <property type="term" value="C:cytosol"/>
    <property type="evidence" value="ECO:0007669"/>
    <property type="project" value="TreeGrafter"/>
</dbReference>
<evidence type="ECO:0000256" key="4">
    <source>
        <dbReference type="ARBA" id="ARBA00022516"/>
    </source>
</evidence>
<evidence type="ECO:0000256" key="1">
    <source>
        <dbReference type="ARBA" id="ARBA00004496"/>
    </source>
</evidence>
<evidence type="ECO:0000256" key="6">
    <source>
        <dbReference type="ARBA" id="ARBA00022679"/>
    </source>
</evidence>
<evidence type="ECO:0000256" key="9">
    <source>
        <dbReference type="ARBA" id="ARBA00023098"/>
    </source>
</evidence>
<dbReference type="EnsemblMetazoa" id="XM_038208208.1">
    <property type="protein sequence ID" value="XP_038064136.1"/>
    <property type="gene ID" value="LOC119734679"/>
</dbReference>
<keyword evidence="16" id="KW-1185">Reference proteome</keyword>
<reference evidence="15" key="1">
    <citation type="submission" date="2022-11" db="UniProtKB">
        <authorList>
            <consortium name="EnsemblMetazoa"/>
        </authorList>
    </citation>
    <scope>IDENTIFICATION</scope>
</reference>
<dbReference type="GO" id="GO:0003878">
    <property type="term" value="F:ATP citrate synthase activity"/>
    <property type="evidence" value="ECO:0007669"/>
    <property type="project" value="UniProtKB-EC"/>
</dbReference>
<dbReference type="InterPro" id="IPR056749">
    <property type="entry name" value="Citrate_synth_N"/>
</dbReference>
<dbReference type="SUPFAM" id="SSF52210">
    <property type="entry name" value="Succinyl-CoA synthetase domains"/>
    <property type="match status" value="2"/>
</dbReference>
<evidence type="ECO:0000313" key="16">
    <source>
        <dbReference type="Proteomes" id="UP000887568"/>
    </source>
</evidence>
<dbReference type="InterPro" id="IPR002020">
    <property type="entry name" value="Citrate_synthase"/>
</dbReference>
<keyword evidence="8" id="KW-0067">ATP-binding</keyword>
<protein>
    <recommendedName>
        <fullName evidence="2">ATP citrate synthase</fullName>
        <ecNumber evidence="2">2.3.3.8</ecNumber>
    </recommendedName>
</protein>
<dbReference type="Gene3D" id="3.40.50.261">
    <property type="entry name" value="Succinyl-CoA synthetase domains"/>
    <property type="match status" value="2"/>
</dbReference>
<dbReference type="Gene3D" id="3.40.50.720">
    <property type="entry name" value="NAD(P)-binding Rossmann-like Domain"/>
    <property type="match status" value="1"/>
</dbReference>
<evidence type="ECO:0000259" key="12">
    <source>
        <dbReference type="Pfam" id="PF02629"/>
    </source>
</evidence>
<dbReference type="InterPro" id="IPR036291">
    <property type="entry name" value="NAD(P)-bd_dom_sf"/>
</dbReference>
<evidence type="ECO:0000256" key="8">
    <source>
        <dbReference type="ARBA" id="ARBA00022840"/>
    </source>
</evidence>
<comment type="subcellular location">
    <subcellularLocation>
        <location evidence="1">Cytoplasm</location>
    </subcellularLocation>
</comment>
<dbReference type="InterPro" id="IPR005811">
    <property type="entry name" value="SUCC_ACL_C"/>
</dbReference>
<dbReference type="InterPro" id="IPR003781">
    <property type="entry name" value="CoA-bd"/>
</dbReference>
<sequence>MQSGTQSRSAVCSEKVISEVSGKRLLRRRVQKRADGAKCVTVDGRTDWDELCKQNTWLRTQSGLVVKPDQSIKRRKHLGLIQLNVDFDTAKLWIQEKLGSKVKVDGVEGTLKQFLIEPYLPHQENEESYLCIYCHTESHDAVLFHSKGGVDVGNVDEEADHLYVGLEEMPQQQTIQETLLKNVQNTKTQMLCSFIQSLIKCFRDLHFTYLELNPLVVTDSEIHILDVAAKVDSKAAPLCKELWDGIQFAPSLCRDLHPEELRIAQLAAGTPCSMNLTILNKAGRIWSLIAGGGTSLVMSDTAAELGVRDEVACYTQFSGRPSADQMYEFTKTLIDLMVEVPHPEGKTFILSSNVADMIMMIKLKVGPMQGLMRALQECKEKLKTHKISLLMRRATLATVPKGQIPSALTELGLPVHIFSIAVPMTHLIQCALGLRDVETGVDDTDKICQPMNQQAESHEVIAKNNLDEIFNGDTKVIVVGLMTQAVQAMLDFDFVCGRKTPSVAAIVNPGGSEDKEESFLWAEGQVNIQVYSSLETAMSNHTDATVVVNGAPGRDAYHCAMLAVKCRHIRCILMIAGHIPDRQTRTLVQMAHNNGVLIVGPCTPVHLMQVNFIKPGSFRCNKFGTIGGSLDDLVSLRLYRPGSVGVVTRSGGLSMELIIYIARNTDGLYQGVSLGGGKCTGSSFMDHLMSMQANPDVKILLLLGEFGGSEEYDICEALCSGKLSKPMVAFCIGECADMFKSEPGYFGHSGAGNDVALETAAAKNQALAEAGAVVPKTFDEIGEKLREVYASLIAKGQLVPKPEPPVPSIPANMKPRKGKK</sequence>
<dbReference type="EC" id="2.3.3.8" evidence="2"/>
<dbReference type="GO" id="GO:0006633">
    <property type="term" value="P:fatty acid biosynthetic process"/>
    <property type="evidence" value="ECO:0007669"/>
    <property type="project" value="TreeGrafter"/>
</dbReference>
<dbReference type="InterPro" id="IPR032263">
    <property type="entry name" value="Citrate-bd"/>
</dbReference>
<feature type="domain" description="CoA-binding" evidence="12">
    <location>
        <begin position="473"/>
        <end position="576"/>
    </location>
</feature>
<dbReference type="SUPFAM" id="SSF56059">
    <property type="entry name" value="Glutathione synthetase ATP-binding domain-like"/>
    <property type="match status" value="1"/>
</dbReference>
<keyword evidence="7" id="KW-0547">Nucleotide-binding</keyword>
<dbReference type="OrthoDB" id="10059150at2759"/>
<proteinExistence type="predicted"/>
<dbReference type="PANTHER" id="PTHR23118:SF42">
    <property type="entry name" value="ATP-CITRATE SYNTHASE"/>
    <property type="match status" value="1"/>
</dbReference>
<keyword evidence="5" id="KW-0597">Phosphoprotein</keyword>
<dbReference type="InterPro" id="IPR016102">
    <property type="entry name" value="Succinyl-CoA_synth-like"/>
</dbReference>
<evidence type="ECO:0000313" key="15">
    <source>
        <dbReference type="EnsemblMetazoa" id="XP_038064136.1"/>
    </source>
</evidence>
<dbReference type="Proteomes" id="UP000887568">
    <property type="component" value="Unplaced"/>
</dbReference>
<dbReference type="Pfam" id="PF16114">
    <property type="entry name" value="Citrate_bind"/>
    <property type="match status" value="1"/>
</dbReference>
<dbReference type="Pfam" id="PF00549">
    <property type="entry name" value="Ligase_CoA"/>
    <property type="match status" value="1"/>
</dbReference>
<dbReference type="SUPFAM" id="SSF51735">
    <property type="entry name" value="NAD(P)-binding Rossmann-fold domains"/>
    <property type="match status" value="1"/>
</dbReference>
<organism evidence="15 16">
    <name type="scientific">Patiria miniata</name>
    <name type="common">Bat star</name>
    <name type="synonym">Asterina miniata</name>
    <dbReference type="NCBI Taxonomy" id="46514"/>
    <lineage>
        <taxon>Eukaryota</taxon>
        <taxon>Metazoa</taxon>
        <taxon>Echinodermata</taxon>
        <taxon>Eleutherozoa</taxon>
        <taxon>Asterozoa</taxon>
        <taxon>Asteroidea</taxon>
        <taxon>Valvatacea</taxon>
        <taxon>Valvatida</taxon>
        <taxon>Asterinidae</taxon>
        <taxon>Patiria</taxon>
    </lineage>
</organism>
<evidence type="ECO:0000259" key="14">
    <source>
        <dbReference type="Pfam" id="PF24948"/>
    </source>
</evidence>
<dbReference type="OMA" id="RIRCVLM"/>
<dbReference type="GO" id="GO:0005524">
    <property type="term" value="F:ATP binding"/>
    <property type="evidence" value="ECO:0007669"/>
    <property type="project" value="UniProtKB-KW"/>
</dbReference>
<evidence type="ECO:0000256" key="7">
    <source>
        <dbReference type="ARBA" id="ARBA00022741"/>
    </source>
</evidence>
<feature type="region of interest" description="Disordered" evidence="10">
    <location>
        <begin position="799"/>
        <end position="820"/>
    </location>
</feature>
<keyword evidence="9" id="KW-0443">Lipid metabolism</keyword>
<evidence type="ECO:0000259" key="13">
    <source>
        <dbReference type="Pfam" id="PF16114"/>
    </source>
</evidence>
<feature type="domain" description="ATP-citrate synthase ATP-grasp" evidence="14">
    <location>
        <begin position="13"/>
        <end position="243"/>
    </location>
</feature>
<dbReference type="Pfam" id="PF02629">
    <property type="entry name" value="CoA_binding"/>
    <property type="match status" value="1"/>
</dbReference>
<dbReference type="GO" id="GO:0006085">
    <property type="term" value="P:acetyl-CoA biosynthetic process"/>
    <property type="evidence" value="ECO:0007669"/>
    <property type="project" value="TreeGrafter"/>
</dbReference>
<accession>A0A914AKP1</accession>
<dbReference type="AlphaFoldDB" id="A0A914AKP1"/>
<evidence type="ECO:0000259" key="11">
    <source>
        <dbReference type="Pfam" id="PF00549"/>
    </source>
</evidence>